<name>A0ABT8LH61_9BACT</name>
<evidence type="ECO:0000313" key="5">
    <source>
        <dbReference type="Proteomes" id="UP001172083"/>
    </source>
</evidence>
<dbReference type="Pfam" id="PF18962">
    <property type="entry name" value="Por_Secre_tail"/>
    <property type="match status" value="1"/>
</dbReference>
<dbReference type="Proteomes" id="UP001172083">
    <property type="component" value="Unassembled WGS sequence"/>
</dbReference>
<proteinExistence type="predicted"/>
<dbReference type="InterPro" id="IPR011050">
    <property type="entry name" value="Pectin_lyase_fold/virulence"/>
</dbReference>
<dbReference type="RefSeq" id="WP_346762474.1">
    <property type="nucleotide sequence ID" value="NZ_JAUJEB010000013.1"/>
</dbReference>
<dbReference type="NCBIfam" id="TIGR04183">
    <property type="entry name" value="Por_Secre_tail"/>
    <property type="match status" value="1"/>
</dbReference>
<feature type="chain" id="PRO_5045369860" evidence="2">
    <location>
        <begin position="29"/>
        <end position="575"/>
    </location>
</feature>
<feature type="coiled-coil region" evidence="1">
    <location>
        <begin position="443"/>
        <end position="477"/>
    </location>
</feature>
<feature type="signal peptide" evidence="2">
    <location>
        <begin position="1"/>
        <end position="28"/>
    </location>
</feature>
<keyword evidence="5" id="KW-1185">Reference proteome</keyword>
<evidence type="ECO:0000256" key="2">
    <source>
        <dbReference type="SAM" id="SignalP"/>
    </source>
</evidence>
<dbReference type="Pfam" id="PF07554">
    <property type="entry name" value="FIVAR"/>
    <property type="match status" value="1"/>
</dbReference>
<protein>
    <submittedName>
        <fullName evidence="4">T9SS type A sorting domain-containing protein</fullName>
    </submittedName>
</protein>
<evidence type="ECO:0000256" key="1">
    <source>
        <dbReference type="SAM" id="Coils"/>
    </source>
</evidence>
<dbReference type="SUPFAM" id="SSF51126">
    <property type="entry name" value="Pectin lyase-like"/>
    <property type="match status" value="1"/>
</dbReference>
<dbReference type="Gene3D" id="1.20.1270.90">
    <property type="entry name" value="AF1782-like"/>
    <property type="match status" value="1"/>
</dbReference>
<dbReference type="InterPro" id="IPR026444">
    <property type="entry name" value="Secre_tail"/>
</dbReference>
<sequence length="575" mass="61459">MRNKYRKSIVVPLACLAILLGLPQSSFAQRTVEVPQGAGTLNETISGDTTATGERVDPNTVYILERGGTYITYGSVEHSGYHLTIQAAEGEGARPFIQPGIPPGSDASSRPFRPRGDLTLKGLSVTNLDQLGKLLTRIVRISADSVKIEIEDCWLNQDGQSAFRFDNPGIRLFIKNSVISNIGIPIDPNNGRGIDDRGNDIDSLVIENSTFYNLTSTILRDGGGILNYAKFNQNTVFNLGQRGLDFGEAITTIFTNNLMINTGFYGVDTPVDGSADGVILVDSIGQDLIDDGKTQVVTISNNNFYTDQALLDAQGADIVPAPIFNTAAQAFLDDSGLGDSNIEEDVSFDGAPETPTTIISTFYSTDSINTPDWADKADAFTFSYPDNKTSATASTTDAQLGDLGWTLIETGINALVSAVSDASDALDGAEAGGNIGNYSPESITALQAAITAAQAVIDNAEASADDITTALNSLSQAVSDFESSLVTGIGDDILNDSFSFYPNPGNQFIKVKSSKNIAIGNLELFNSSGQRVMAFSQVRSESLDLDISTLQRGIYLLRIYQNDGKQFFGRIVKNN</sequence>
<evidence type="ECO:0000259" key="3">
    <source>
        <dbReference type="Pfam" id="PF18962"/>
    </source>
</evidence>
<gene>
    <name evidence="4" type="ORF">QQ020_34015</name>
</gene>
<organism evidence="4 5">
    <name type="scientific">Agaribacillus aureus</name>
    <dbReference type="NCBI Taxonomy" id="3051825"/>
    <lineage>
        <taxon>Bacteria</taxon>
        <taxon>Pseudomonadati</taxon>
        <taxon>Bacteroidota</taxon>
        <taxon>Cytophagia</taxon>
        <taxon>Cytophagales</taxon>
        <taxon>Splendidivirgaceae</taxon>
        <taxon>Agaribacillus</taxon>
    </lineage>
</organism>
<keyword evidence="2" id="KW-0732">Signal</keyword>
<evidence type="ECO:0000313" key="4">
    <source>
        <dbReference type="EMBL" id="MDN5217138.1"/>
    </source>
</evidence>
<accession>A0ABT8LH61</accession>
<feature type="domain" description="Secretion system C-terminal sorting" evidence="3">
    <location>
        <begin position="501"/>
        <end position="566"/>
    </location>
</feature>
<reference evidence="4" key="1">
    <citation type="submission" date="2023-06" db="EMBL/GenBank/DDBJ databases">
        <title>Genomic of Agaribacillus aureum.</title>
        <authorList>
            <person name="Wang G."/>
        </authorList>
    </citation>
    <scope>NUCLEOTIDE SEQUENCE</scope>
    <source>
        <strain evidence="4">BMA12</strain>
    </source>
</reference>
<keyword evidence="1" id="KW-0175">Coiled coil</keyword>
<dbReference type="EMBL" id="JAUJEB010000013">
    <property type="protein sequence ID" value="MDN5217138.1"/>
    <property type="molecule type" value="Genomic_DNA"/>
</dbReference>
<comment type="caution">
    <text evidence="4">The sequence shown here is derived from an EMBL/GenBank/DDBJ whole genome shotgun (WGS) entry which is preliminary data.</text>
</comment>